<reference evidence="2 3" key="1">
    <citation type="submission" date="2024-03" db="EMBL/GenBank/DDBJ databases">
        <title>Chitinophaga caseinilytica sp. nov., a casein hydrolysing bacterium isolated from forest soil.</title>
        <authorList>
            <person name="Lee D.S."/>
            <person name="Han D.M."/>
            <person name="Baek J.H."/>
            <person name="Choi D.G."/>
            <person name="Jeon J.H."/>
            <person name="Jeon C.O."/>
        </authorList>
    </citation>
    <scope>NUCLEOTIDE SEQUENCE [LARGE SCALE GENOMIC DNA]</scope>
    <source>
        <strain evidence="2 3">KACC 19118</strain>
    </source>
</reference>
<name>A0ABZ2YXT6_9BACT</name>
<keyword evidence="1" id="KW-0472">Membrane</keyword>
<dbReference type="Proteomes" id="UP001449657">
    <property type="component" value="Chromosome"/>
</dbReference>
<keyword evidence="1" id="KW-0812">Transmembrane</keyword>
<dbReference type="RefSeq" id="WP_341838846.1">
    <property type="nucleotide sequence ID" value="NZ_CP149792.1"/>
</dbReference>
<evidence type="ECO:0000256" key="1">
    <source>
        <dbReference type="SAM" id="Phobius"/>
    </source>
</evidence>
<feature type="transmembrane region" description="Helical" evidence="1">
    <location>
        <begin position="128"/>
        <end position="145"/>
    </location>
</feature>
<organism evidence="2 3">
    <name type="scientific">Chitinophaga caseinilytica</name>
    <dbReference type="NCBI Taxonomy" id="2267521"/>
    <lineage>
        <taxon>Bacteria</taxon>
        <taxon>Pseudomonadati</taxon>
        <taxon>Bacteroidota</taxon>
        <taxon>Chitinophagia</taxon>
        <taxon>Chitinophagales</taxon>
        <taxon>Chitinophagaceae</taxon>
        <taxon>Chitinophaga</taxon>
    </lineage>
</organism>
<keyword evidence="3" id="KW-1185">Reference proteome</keyword>
<keyword evidence="1" id="KW-1133">Transmembrane helix</keyword>
<proteinExistence type="predicted"/>
<feature type="transmembrane region" description="Helical" evidence="1">
    <location>
        <begin position="33"/>
        <end position="52"/>
    </location>
</feature>
<feature type="transmembrane region" description="Helical" evidence="1">
    <location>
        <begin position="6"/>
        <end position="24"/>
    </location>
</feature>
<sequence>MTNILSPAFFVINGICLLILIFAFRRPDQAAKAIGLVFFLTAFINIVVLIAWPETYLDLEAVAVYEWYVRTIHESFRVHMQVIVISISLAQILIGLGLFGSGSLRMAALFCALVFFWAIAPFGAGAAFPAPVILSAACLVILFKINRKRSALTSHG</sequence>
<accession>A0ABZ2YXT6</accession>
<evidence type="ECO:0000313" key="2">
    <source>
        <dbReference type="EMBL" id="WZN44052.1"/>
    </source>
</evidence>
<evidence type="ECO:0000313" key="3">
    <source>
        <dbReference type="Proteomes" id="UP001449657"/>
    </source>
</evidence>
<feature type="transmembrane region" description="Helical" evidence="1">
    <location>
        <begin position="106"/>
        <end position="122"/>
    </location>
</feature>
<protein>
    <submittedName>
        <fullName evidence="2">Uncharacterized protein</fullName>
    </submittedName>
</protein>
<gene>
    <name evidence="2" type="ORF">WJU22_14210</name>
</gene>
<feature type="transmembrane region" description="Helical" evidence="1">
    <location>
        <begin position="78"/>
        <end position="99"/>
    </location>
</feature>
<dbReference type="EMBL" id="CP150096">
    <property type="protein sequence ID" value="WZN44052.1"/>
    <property type="molecule type" value="Genomic_DNA"/>
</dbReference>